<reference evidence="1 2" key="1">
    <citation type="submission" date="2019-05" db="EMBL/GenBank/DDBJ databases">
        <title>Another draft genome of Portunus trituberculatus and its Hox gene families provides insights of decapod evolution.</title>
        <authorList>
            <person name="Jeong J.-H."/>
            <person name="Song I."/>
            <person name="Kim S."/>
            <person name="Choi T."/>
            <person name="Kim D."/>
            <person name="Ryu S."/>
            <person name="Kim W."/>
        </authorList>
    </citation>
    <scope>NUCLEOTIDE SEQUENCE [LARGE SCALE GENOMIC DNA]</scope>
    <source>
        <tissue evidence="1">Muscle</tissue>
    </source>
</reference>
<gene>
    <name evidence="1" type="ORF">E2C01_053186</name>
</gene>
<proteinExistence type="predicted"/>
<dbReference type="Proteomes" id="UP000324222">
    <property type="component" value="Unassembled WGS sequence"/>
</dbReference>
<evidence type="ECO:0000313" key="2">
    <source>
        <dbReference type="Proteomes" id="UP000324222"/>
    </source>
</evidence>
<sequence length="68" mass="7481">MVDSRWSQAMVGNCLDLPTYRSAMSGDVGDNVVPYSSVSSQEKSKLLSGTSSGWWMEEYPAEMQGNLE</sequence>
<keyword evidence="2" id="KW-1185">Reference proteome</keyword>
<protein>
    <submittedName>
        <fullName evidence="1">Uncharacterized protein</fullName>
    </submittedName>
</protein>
<dbReference type="EMBL" id="VSRR010016321">
    <property type="protein sequence ID" value="MPC59171.1"/>
    <property type="molecule type" value="Genomic_DNA"/>
</dbReference>
<accession>A0A5B7GGF1</accession>
<comment type="caution">
    <text evidence="1">The sequence shown here is derived from an EMBL/GenBank/DDBJ whole genome shotgun (WGS) entry which is preliminary data.</text>
</comment>
<dbReference type="AlphaFoldDB" id="A0A5B7GGF1"/>
<name>A0A5B7GGF1_PORTR</name>
<organism evidence="1 2">
    <name type="scientific">Portunus trituberculatus</name>
    <name type="common">Swimming crab</name>
    <name type="synonym">Neptunus trituberculatus</name>
    <dbReference type="NCBI Taxonomy" id="210409"/>
    <lineage>
        <taxon>Eukaryota</taxon>
        <taxon>Metazoa</taxon>
        <taxon>Ecdysozoa</taxon>
        <taxon>Arthropoda</taxon>
        <taxon>Crustacea</taxon>
        <taxon>Multicrustacea</taxon>
        <taxon>Malacostraca</taxon>
        <taxon>Eumalacostraca</taxon>
        <taxon>Eucarida</taxon>
        <taxon>Decapoda</taxon>
        <taxon>Pleocyemata</taxon>
        <taxon>Brachyura</taxon>
        <taxon>Eubrachyura</taxon>
        <taxon>Portunoidea</taxon>
        <taxon>Portunidae</taxon>
        <taxon>Portuninae</taxon>
        <taxon>Portunus</taxon>
    </lineage>
</organism>
<evidence type="ECO:0000313" key="1">
    <source>
        <dbReference type="EMBL" id="MPC59171.1"/>
    </source>
</evidence>